<keyword evidence="7 8" id="KW-0449">Lipoprotein</keyword>
<sequence>MKSKLSDRIKNLNISIFMTLFLLLSCGSGQQPEAGKTGAAATGGRSLSEVLMDIGRSAENVFYSFMELVSDTLGFTVKVTTKKEDVGGYFNSLGEKLGIASDELEEVAKNSEGEGAKDGPIALAIRSAVDTAKATLNTLKGHLDSLKAIGDDKVVGDAASAAGQGTTPADVELKKAYNALKGMVDIATNSGVQALKEGITTLQANGGADNKDGAKILATSGGNPAAGDVAKAAAILSTVSGEEILKSIIGSQEGDVQLSANADGNTSAISFAKGGSDAHLSNANTPKAAAVAGGIALRSLVKTGKLAAGAADNATGGGKEVQGVGVSAANKLLVAVEHIIKKTVKNVLKTAKEKIDEARAPKAADQQ</sequence>
<reference evidence="9" key="1">
    <citation type="submission" date="2013-04" db="EMBL/GenBank/DDBJ databases">
        <title>Comparative Genomics of Relapsing Fever Spirochetes.</title>
        <authorList>
            <person name="Schwan T.G."/>
            <person name="Raffel S.J."/>
            <person name="Porcella S.F."/>
            <person name="Martens C.A."/>
            <person name="Bruno D.P."/>
            <person name="Ricklefs S.M."/>
            <person name="Barbian K.B."/>
        </authorList>
    </citation>
    <scope>NUCLEOTIDE SEQUENCE</scope>
    <source>
        <strain evidence="9">YBT</strain>
        <plasmid evidence="9">unnamed</plasmid>
    </source>
</reference>
<dbReference type="SUPFAM" id="SSF74748">
    <property type="entry name" value="Variable surface antigen VlsE"/>
    <property type="match status" value="1"/>
</dbReference>
<keyword evidence="9" id="KW-0614">Plasmid</keyword>
<evidence type="ECO:0000256" key="4">
    <source>
        <dbReference type="ARBA" id="ARBA00023136"/>
    </source>
</evidence>
<evidence type="ECO:0000256" key="5">
    <source>
        <dbReference type="ARBA" id="ARBA00023139"/>
    </source>
</evidence>
<evidence type="ECO:0000256" key="6">
    <source>
        <dbReference type="ARBA" id="ARBA00023237"/>
    </source>
</evidence>
<keyword evidence="4 8" id="KW-0472">Membrane</keyword>
<keyword evidence="6 8" id="KW-0998">Cell outer membrane</keyword>
<protein>
    <recommendedName>
        <fullName evidence="8">Variable large protein</fullName>
    </recommendedName>
</protein>
<dbReference type="RefSeq" id="WP_025407123.1">
    <property type="nucleotide sequence ID" value="NZ_CP005720.1"/>
</dbReference>
<accession>W5T1X4</accession>
<evidence type="ECO:0000256" key="7">
    <source>
        <dbReference type="ARBA" id="ARBA00023288"/>
    </source>
</evidence>
<keyword evidence="5 8" id="KW-0564">Palmitate</keyword>
<geneLocation type="plasmid" evidence="9">
    <name>unnamed</name>
</geneLocation>
<gene>
    <name evidence="9" type="ORF">BHO_0119000</name>
</gene>
<evidence type="ECO:0000256" key="8">
    <source>
        <dbReference type="RuleBase" id="RU363105"/>
    </source>
</evidence>
<dbReference type="Pfam" id="PF00921">
    <property type="entry name" value="Lipoprotein_2"/>
    <property type="match status" value="1"/>
</dbReference>
<name>W5T1X4_BORHE</name>
<comment type="function">
    <text evidence="1 8">The Vlp and Vsp proteins are antigenically distinct proteins, only one vlp or vsp gene is transcriptionally active at any one time. Switching between these genes is a mechanism of host immune response evasion.</text>
</comment>
<keyword evidence="3" id="KW-0732">Signal</keyword>
<dbReference type="PROSITE" id="PS51257">
    <property type="entry name" value="PROKAR_LIPOPROTEIN"/>
    <property type="match status" value="1"/>
</dbReference>
<dbReference type="HOGENOM" id="CLU_054711_2_0_12"/>
<dbReference type="EMBL" id="CP005720">
    <property type="protein sequence ID" value="AHH13265.1"/>
    <property type="molecule type" value="Genomic_DNA"/>
</dbReference>
<evidence type="ECO:0000313" key="9">
    <source>
        <dbReference type="EMBL" id="AHH13265.1"/>
    </source>
</evidence>
<evidence type="ECO:0000256" key="1">
    <source>
        <dbReference type="ARBA" id="ARBA00003932"/>
    </source>
</evidence>
<evidence type="ECO:0000256" key="2">
    <source>
        <dbReference type="ARBA" id="ARBA00004459"/>
    </source>
</evidence>
<comment type="subcellular location">
    <subcellularLocation>
        <location evidence="2 8">Cell outer membrane</location>
        <topology evidence="2 8">Lipid-anchor</topology>
    </subcellularLocation>
</comment>
<dbReference type="GO" id="GO:0009279">
    <property type="term" value="C:cell outer membrane"/>
    <property type="evidence" value="ECO:0007669"/>
    <property type="project" value="UniProtKB-SubCell"/>
</dbReference>
<evidence type="ECO:0000256" key="3">
    <source>
        <dbReference type="ARBA" id="ARBA00022729"/>
    </source>
</evidence>
<organism evidence="9">
    <name type="scientific">Borrelia hermsii YBT</name>
    <dbReference type="NCBI Taxonomy" id="1313295"/>
    <lineage>
        <taxon>Bacteria</taxon>
        <taxon>Pseudomonadati</taxon>
        <taxon>Spirochaetota</taxon>
        <taxon>Spirochaetia</taxon>
        <taxon>Spirochaetales</taxon>
        <taxon>Borreliaceae</taxon>
        <taxon>Borrelia</taxon>
    </lineage>
</organism>
<dbReference type="AlphaFoldDB" id="W5T1X4"/>
<proteinExistence type="predicted"/>
<dbReference type="InterPro" id="IPR000680">
    <property type="entry name" value="Borrelia_lipo"/>
</dbReference>